<comment type="caution">
    <text evidence="1">The sequence shown here is derived from an EMBL/GenBank/DDBJ whole genome shotgun (WGS) entry which is preliminary data.</text>
</comment>
<protein>
    <submittedName>
        <fullName evidence="1">Uncharacterized protein</fullName>
    </submittedName>
</protein>
<name>A0A8J3KCA8_9ACTN</name>
<gene>
    <name evidence="1" type="ORF">Cci01nite_21060</name>
</gene>
<reference evidence="1 2" key="1">
    <citation type="submission" date="2021-01" db="EMBL/GenBank/DDBJ databases">
        <title>Whole genome shotgun sequence of Catellatospora citrea NBRC 14495.</title>
        <authorList>
            <person name="Komaki H."/>
            <person name="Tamura T."/>
        </authorList>
    </citation>
    <scope>NUCLEOTIDE SEQUENCE [LARGE SCALE GENOMIC DNA]</scope>
    <source>
        <strain evidence="1 2">NBRC 14495</strain>
    </source>
</reference>
<organism evidence="1 2">
    <name type="scientific">Catellatospora citrea</name>
    <dbReference type="NCBI Taxonomy" id="53366"/>
    <lineage>
        <taxon>Bacteria</taxon>
        <taxon>Bacillati</taxon>
        <taxon>Actinomycetota</taxon>
        <taxon>Actinomycetes</taxon>
        <taxon>Micromonosporales</taxon>
        <taxon>Micromonosporaceae</taxon>
        <taxon>Catellatospora</taxon>
    </lineage>
</organism>
<dbReference type="Proteomes" id="UP000659904">
    <property type="component" value="Unassembled WGS sequence"/>
</dbReference>
<sequence>MCSFPRLSNYLQASGLLRRGTPDAGIEFSCAAPDGKGVWAWQAKCTFGPTVPGRPNGRIRNCASRSPPTICLV</sequence>
<evidence type="ECO:0000313" key="1">
    <source>
        <dbReference type="EMBL" id="GIF97012.1"/>
    </source>
</evidence>
<proteinExistence type="predicted"/>
<accession>A0A8J3KCA8</accession>
<keyword evidence="2" id="KW-1185">Reference proteome</keyword>
<dbReference type="EMBL" id="BONH01000007">
    <property type="protein sequence ID" value="GIF97012.1"/>
    <property type="molecule type" value="Genomic_DNA"/>
</dbReference>
<evidence type="ECO:0000313" key="2">
    <source>
        <dbReference type="Proteomes" id="UP000659904"/>
    </source>
</evidence>
<dbReference type="AlphaFoldDB" id="A0A8J3KCA8"/>